<protein>
    <submittedName>
        <fullName evidence="1">Uncharacterized protein</fullName>
    </submittedName>
</protein>
<dbReference type="AlphaFoldDB" id="A0A0D5C3T2"/>
<dbReference type="STRING" id="1580092.NADRNF5_1376"/>
<dbReference type="KEGG" id="nin:NADRNF5_1376"/>
<dbReference type="HOGENOM" id="CLU_999657_0_0_2"/>
<dbReference type="EMBL" id="CP011070">
    <property type="protein sequence ID" value="AJW71062.1"/>
    <property type="molecule type" value="Genomic_DNA"/>
</dbReference>
<sequence length="278" mass="32322">MTKINKELLDFKGSPKIILESLQIFQKHPKQWEKIQQELIQMAIKKEIKAIPRVIISAYITPMLRNLKLIYGEGTDIKITNDGTQCIEAFLKNSEEGYKKRLAYQTIKIDEENIRLIPYLMRHHNKIENSVSLNDLKDELFSIGVPNAKKPTPVGSWIQLLTFVELVFMYNKKFYVRESQYETMLKGENKPKKSDIEKAFKNAANVLKSPNTSYVSIPEFRDQVCEELRISSFTFYNILKNNPYSIGKTRLMFATPIKKTPGGIIIGNKYYYFISVYP</sequence>
<reference evidence="2" key="1">
    <citation type="submission" date="2015-03" db="EMBL/GenBank/DDBJ databases">
        <title>Characterization of two novel Thaumarchaeota isolated from the Northern Adriatic Sea.</title>
        <authorList>
            <person name="Bayer B."/>
            <person name="Vojvoda J."/>
            <person name="Offre P."/>
            <person name="Srivastava A."/>
            <person name="Elisabeth N."/>
            <person name="Garcia J.A.L."/>
            <person name="Schleper C."/>
            <person name="Herndl G.J."/>
        </authorList>
    </citation>
    <scope>NUCLEOTIDE SEQUENCE [LARGE SCALE GENOMIC DNA]</scope>
    <source>
        <strain evidence="2">NF5</strain>
    </source>
</reference>
<reference evidence="1 2" key="2">
    <citation type="journal article" date="2016" name="ISME J.">
        <title>Physiological and genomic characterization of two novel marine thaumarchaeal strains indicates niche differentiation.</title>
        <authorList>
            <person name="Bayer B."/>
            <person name="Vojvoda J."/>
            <person name="Offre P."/>
            <person name="Alves R.J."/>
            <person name="Elisabeth N.H."/>
            <person name="Garcia J.A."/>
            <person name="Volland J.M."/>
            <person name="Srivastava A."/>
            <person name="Schleper C."/>
            <person name="Herndl G.J."/>
        </authorList>
    </citation>
    <scope>NUCLEOTIDE SEQUENCE [LARGE SCALE GENOMIC DNA]</scope>
    <source>
        <strain evidence="1 2">NF5</strain>
    </source>
</reference>
<evidence type="ECO:0000313" key="1">
    <source>
        <dbReference type="EMBL" id="AJW71062.1"/>
    </source>
</evidence>
<dbReference type="Proteomes" id="UP000032408">
    <property type="component" value="Chromosome"/>
</dbReference>
<organism evidence="1 2">
    <name type="scientific">Nitrosopumilus adriaticus</name>
    <dbReference type="NCBI Taxonomy" id="1580092"/>
    <lineage>
        <taxon>Archaea</taxon>
        <taxon>Nitrososphaerota</taxon>
        <taxon>Nitrososphaeria</taxon>
        <taxon>Nitrosopumilales</taxon>
        <taxon>Nitrosopumilaceae</taxon>
        <taxon>Nitrosopumilus</taxon>
    </lineage>
</organism>
<proteinExistence type="predicted"/>
<gene>
    <name evidence="1" type="ORF">NADRNF5_1376</name>
</gene>
<evidence type="ECO:0000313" key="2">
    <source>
        <dbReference type="Proteomes" id="UP000032408"/>
    </source>
</evidence>
<accession>A0A0D5C3T2</accession>
<keyword evidence="2" id="KW-1185">Reference proteome</keyword>
<name>A0A0D5C3T2_9ARCH</name>
<dbReference type="RefSeq" id="WP_048116366.1">
    <property type="nucleotide sequence ID" value="NZ_CP011070.1"/>
</dbReference>
<dbReference type="GeneID" id="24820566"/>